<proteinExistence type="predicted"/>
<dbReference type="InterPro" id="IPR050469">
    <property type="entry name" value="Diguanylate_Cyclase"/>
</dbReference>
<protein>
    <recommendedName>
        <fullName evidence="2">diguanylate cyclase</fullName>
        <ecNumber evidence="2">2.7.7.65</ecNumber>
    </recommendedName>
</protein>
<name>A0A0Q0PWM0_VIBMT</name>
<dbReference type="GO" id="GO:1902201">
    <property type="term" value="P:negative regulation of bacterial-type flagellum-dependent cell motility"/>
    <property type="evidence" value="ECO:0007669"/>
    <property type="project" value="TreeGrafter"/>
</dbReference>
<dbReference type="Proteomes" id="UP000050491">
    <property type="component" value="Unassembled WGS sequence"/>
</dbReference>
<dbReference type="PANTHER" id="PTHR45138:SF9">
    <property type="entry name" value="DIGUANYLATE CYCLASE DGCM-RELATED"/>
    <property type="match status" value="1"/>
</dbReference>
<evidence type="ECO:0000313" key="5">
    <source>
        <dbReference type="EMBL" id="KQB00912.1"/>
    </source>
</evidence>
<comment type="cofactor">
    <cofactor evidence="1">
        <name>Mg(2+)</name>
        <dbReference type="ChEBI" id="CHEBI:18420"/>
    </cofactor>
</comment>
<dbReference type="CDD" id="cd00130">
    <property type="entry name" value="PAS"/>
    <property type="match status" value="1"/>
</dbReference>
<dbReference type="Pfam" id="PF08448">
    <property type="entry name" value="PAS_4"/>
    <property type="match status" value="1"/>
</dbReference>
<dbReference type="SMART" id="SM00091">
    <property type="entry name" value="PAS"/>
    <property type="match status" value="1"/>
</dbReference>
<dbReference type="InterPro" id="IPR000014">
    <property type="entry name" value="PAS"/>
</dbReference>
<dbReference type="InterPro" id="IPR035965">
    <property type="entry name" value="PAS-like_dom_sf"/>
</dbReference>
<comment type="catalytic activity">
    <reaction evidence="3">
        <text>2 GTP = 3',3'-c-di-GMP + 2 diphosphate</text>
        <dbReference type="Rhea" id="RHEA:24898"/>
        <dbReference type="ChEBI" id="CHEBI:33019"/>
        <dbReference type="ChEBI" id="CHEBI:37565"/>
        <dbReference type="ChEBI" id="CHEBI:58805"/>
        <dbReference type="EC" id="2.7.7.65"/>
    </reaction>
</comment>
<feature type="domain" description="GGDEF" evidence="4">
    <location>
        <begin position="174"/>
        <end position="305"/>
    </location>
</feature>
<dbReference type="GO" id="GO:0052621">
    <property type="term" value="F:diguanylate cyclase activity"/>
    <property type="evidence" value="ECO:0007669"/>
    <property type="project" value="UniProtKB-EC"/>
</dbReference>
<dbReference type="InterPro" id="IPR029787">
    <property type="entry name" value="Nucleotide_cyclase"/>
</dbReference>
<evidence type="ECO:0000256" key="3">
    <source>
        <dbReference type="ARBA" id="ARBA00034247"/>
    </source>
</evidence>
<dbReference type="AlphaFoldDB" id="A0A0Q0PWM0"/>
<dbReference type="InterPro" id="IPR013656">
    <property type="entry name" value="PAS_4"/>
</dbReference>
<evidence type="ECO:0000313" key="6">
    <source>
        <dbReference type="Proteomes" id="UP000050491"/>
    </source>
</evidence>
<dbReference type="GO" id="GO:0005886">
    <property type="term" value="C:plasma membrane"/>
    <property type="evidence" value="ECO:0007669"/>
    <property type="project" value="TreeGrafter"/>
</dbReference>
<gene>
    <name evidence="5" type="ORF">XV92_10075</name>
</gene>
<dbReference type="FunFam" id="3.30.70.270:FF:000001">
    <property type="entry name" value="Diguanylate cyclase domain protein"/>
    <property type="match status" value="1"/>
</dbReference>
<dbReference type="RefSeq" id="WP_055064730.1">
    <property type="nucleotide sequence ID" value="NZ_LBGP01000013.1"/>
</dbReference>
<dbReference type="Gene3D" id="3.30.70.270">
    <property type="match status" value="1"/>
</dbReference>
<organism evidence="5 6">
    <name type="scientific">Vibrio metoecus</name>
    <dbReference type="NCBI Taxonomy" id="1481663"/>
    <lineage>
        <taxon>Bacteria</taxon>
        <taxon>Pseudomonadati</taxon>
        <taxon>Pseudomonadota</taxon>
        <taxon>Gammaproteobacteria</taxon>
        <taxon>Vibrionales</taxon>
        <taxon>Vibrionaceae</taxon>
        <taxon>Vibrio</taxon>
    </lineage>
</organism>
<dbReference type="CDD" id="cd01949">
    <property type="entry name" value="GGDEF"/>
    <property type="match status" value="1"/>
</dbReference>
<dbReference type="PATRIC" id="fig|1481663.12.peg.782"/>
<evidence type="ECO:0000259" key="4">
    <source>
        <dbReference type="PROSITE" id="PS50887"/>
    </source>
</evidence>
<dbReference type="Gene3D" id="3.30.450.20">
    <property type="entry name" value="PAS domain"/>
    <property type="match status" value="1"/>
</dbReference>
<dbReference type="SMART" id="SM00267">
    <property type="entry name" value="GGDEF"/>
    <property type="match status" value="1"/>
</dbReference>
<dbReference type="PROSITE" id="PS50887">
    <property type="entry name" value="GGDEF"/>
    <property type="match status" value="1"/>
</dbReference>
<dbReference type="SUPFAM" id="SSF55785">
    <property type="entry name" value="PYP-like sensor domain (PAS domain)"/>
    <property type="match status" value="1"/>
</dbReference>
<reference evidence="5 6" key="1">
    <citation type="journal article" date="2015" name="Genome Biol. Evol.">
        <title>The Dynamics of Genetic Interactions between Vibrio metoecus and Vibrio cholerae, Two Close Relatives Co-Occurring in the Environment.</title>
        <authorList>
            <person name="Orata F.D."/>
            <person name="Kirchberger P.C."/>
            <person name="Meheust R."/>
            <person name="Barlow E.J."/>
            <person name="Tarr C.L."/>
            <person name="Boucher Y."/>
        </authorList>
    </citation>
    <scope>NUCLEOTIDE SEQUENCE [LARGE SCALE GENOMIC DNA]</scope>
    <source>
        <strain evidence="5 6">YB5B04</strain>
    </source>
</reference>
<sequence>MIELNSIEELFDNQQFTLHEIVLNELGVYVFVKNRRGEYLYANPLTLELFNTDESSLIGKTDHDFFFDDQLSDILAADQHVFETRSSVIHEERATAKSNGLVRVYRAVKHPILHRLTGEVIGLIGVSTDITDIVELREQLYQLANTDSLTQLCNRRKLWADFRSAFTRAKNSKQPLSCISIDIDNFKLINDQFGHDKGDEVLCFLARLFHHVISEHHFCGRVGGEEFIIVLENTDVETAFALAEQIRQRFAEQPFFDQQEHIYLCAGVSSLHHEDHDIADIYRRSDQALYTAKRSGRNRCCIYRQSTN</sequence>
<evidence type="ECO:0000256" key="2">
    <source>
        <dbReference type="ARBA" id="ARBA00012528"/>
    </source>
</evidence>
<dbReference type="EMBL" id="LBGP01000013">
    <property type="protein sequence ID" value="KQB00912.1"/>
    <property type="molecule type" value="Genomic_DNA"/>
</dbReference>
<dbReference type="InterPro" id="IPR043128">
    <property type="entry name" value="Rev_trsase/Diguanyl_cyclase"/>
</dbReference>
<evidence type="ECO:0000256" key="1">
    <source>
        <dbReference type="ARBA" id="ARBA00001946"/>
    </source>
</evidence>
<dbReference type="NCBIfam" id="TIGR00229">
    <property type="entry name" value="sensory_box"/>
    <property type="match status" value="1"/>
</dbReference>
<comment type="caution">
    <text evidence="5">The sequence shown here is derived from an EMBL/GenBank/DDBJ whole genome shotgun (WGS) entry which is preliminary data.</text>
</comment>
<dbReference type="EC" id="2.7.7.65" evidence="2"/>
<dbReference type="GO" id="GO:0043709">
    <property type="term" value="P:cell adhesion involved in single-species biofilm formation"/>
    <property type="evidence" value="ECO:0007669"/>
    <property type="project" value="TreeGrafter"/>
</dbReference>
<dbReference type="NCBIfam" id="TIGR00254">
    <property type="entry name" value="GGDEF"/>
    <property type="match status" value="1"/>
</dbReference>
<dbReference type="PANTHER" id="PTHR45138">
    <property type="entry name" value="REGULATORY COMPONENTS OF SENSORY TRANSDUCTION SYSTEM"/>
    <property type="match status" value="1"/>
</dbReference>
<accession>A0A0Q0PWM0</accession>
<dbReference type="OrthoDB" id="73375at2"/>
<dbReference type="InterPro" id="IPR000160">
    <property type="entry name" value="GGDEF_dom"/>
</dbReference>
<dbReference type="Pfam" id="PF00990">
    <property type="entry name" value="GGDEF"/>
    <property type="match status" value="1"/>
</dbReference>
<dbReference type="SUPFAM" id="SSF55073">
    <property type="entry name" value="Nucleotide cyclase"/>
    <property type="match status" value="1"/>
</dbReference>